<dbReference type="InterPro" id="IPR051621">
    <property type="entry name" value="T2SS_protein_J"/>
</dbReference>
<proteinExistence type="inferred from homology"/>
<dbReference type="NCBIfam" id="TIGR01711">
    <property type="entry name" value="gspJ"/>
    <property type="match status" value="1"/>
</dbReference>
<keyword evidence="8 10" id="KW-1133">Transmembrane helix</keyword>
<evidence type="ECO:0000256" key="5">
    <source>
        <dbReference type="ARBA" id="ARBA00022481"/>
    </source>
</evidence>
<dbReference type="InterPro" id="IPR045584">
    <property type="entry name" value="Pilin-like"/>
</dbReference>
<evidence type="ECO:0000313" key="11">
    <source>
        <dbReference type="EMBL" id="MCA6064119.1"/>
    </source>
</evidence>
<comment type="subcellular location">
    <subcellularLocation>
        <location evidence="1">Cell inner membrane</location>
        <topology evidence="1">Single-pass membrane protein</topology>
    </subcellularLocation>
</comment>
<keyword evidence="4" id="KW-1003">Cell membrane</keyword>
<comment type="similarity">
    <text evidence="2">Belongs to the GSP J family.</text>
</comment>
<dbReference type="Pfam" id="PF11612">
    <property type="entry name" value="T2SSJ"/>
    <property type="match status" value="1"/>
</dbReference>
<feature type="transmembrane region" description="Helical" evidence="10">
    <location>
        <begin position="12"/>
        <end position="34"/>
    </location>
</feature>
<evidence type="ECO:0000256" key="2">
    <source>
        <dbReference type="ARBA" id="ARBA00011084"/>
    </source>
</evidence>
<dbReference type="Gene3D" id="3.10.610.10">
    <property type="entry name" value="GSPII I/J protein-like"/>
    <property type="match status" value="1"/>
</dbReference>
<dbReference type="InterPro" id="IPR012902">
    <property type="entry name" value="N_methyl_site"/>
</dbReference>
<sequence>MHKQAGFTLLEVLIAVAITASIGVGAVQLLSSIIDTKQATDIRSEKLASLQRFNLAISRDIEQLINRPVRDIYGDTQEALLLDSGDYPLEFTRTGWRNSPVAQDPRSELQRIAYRTEDIDSDECESARVRLQSWGVTEPEGECLVRYYWPMLDQAPDAEPYTQVVLELVDQLEIELLVEEQAASSGESSQAQSRDWYAAWPALNVSEAATLTPVAMRWRIRMAEIGEIERLWLLPWGEF</sequence>
<dbReference type="RefSeq" id="WP_225674784.1">
    <property type="nucleotide sequence ID" value="NZ_JAEDAH010000055.1"/>
</dbReference>
<dbReference type="InterPro" id="IPR010055">
    <property type="entry name" value="T2SS_protein-GspJ"/>
</dbReference>
<dbReference type="SUPFAM" id="SSF54523">
    <property type="entry name" value="Pili subunits"/>
    <property type="match status" value="1"/>
</dbReference>
<comment type="caution">
    <text evidence="11">The sequence shown here is derived from an EMBL/GenBank/DDBJ whole genome shotgun (WGS) entry which is preliminary data.</text>
</comment>
<gene>
    <name evidence="11" type="primary">gspJ</name>
    <name evidence="11" type="ORF">I9W95_10915</name>
</gene>
<evidence type="ECO:0000256" key="3">
    <source>
        <dbReference type="ARBA" id="ARBA00021539"/>
    </source>
</evidence>
<keyword evidence="12" id="KW-1185">Reference proteome</keyword>
<dbReference type="PANTHER" id="PTHR39583:SF2">
    <property type="entry name" value="TYPE II SECRETION SYSTEM PROTEIN J"/>
    <property type="match status" value="1"/>
</dbReference>
<protein>
    <recommendedName>
        <fullName evidence="3">Type II secretion system protein J</fullName>
    </recommendedName>
</protein>
<evidence type="ECO:0000256" key="4">
    <source>
        <dbReference type="ARBA" id="ARBA00022475"/>
    </source>
</evidence>
<name>A0ABS7ZR63_9GAMM</name>
<dbReference type="PROSITE" id="PS00409">
    <property type="entry name" value="PROKAR_NTER_METHYL"/>
    <property type="match status" value="1"/>
</dbReference>
<evidence type="ECO:0000313" key="12">
    <source>
        <dbReference type="Proteomes" id="UP000714380"/>
    </source>
</evidence>
<dbReference type="Pfam" id="PF07963">
    <property type="entry name" value="N_methyl"/>
    <property type="match status" value="1"/>
</dbReference>
<dbReference type="Proteomes" id="UP000714380">
    <property type="component" value="Unassembled WGS sequence"/>
</dbReference>
<keyword evidence="7 10" id="KW-0812">Transmembrane</keyword>
<dbReference type="NCBIfam" id="TIGR02532">
    <property type="entry name" value="IV_pilin_GFxxxE"/>
    <property type="match status" value="1"/>
</dbReference>
<keyword evidence="9 10" id="KW-0472">Membrane</keyword>
<keyword evidence="6" id="KW-0997">Cell inner membrane</keyword>
<reference evidence="11 12" key="1">
    <citation type="submission" date="2020-12" db="EMBL/GenBank/DDBJ databases">
        <title>Novel Thalassolituus-related marine hydrocarbonoclastic bacteria mediated algae-derived hydrocarbons mineralization in twilight zone of the northern South China Sea.</title>
        <authorList>
            <person name="Dong C."/>
        </authorList>
    </citation>
    <scope>NUCLEOTIDE SEQUENCE [LARGE SCALE GENOMIC DNA]</scope>
    <source>
        <strain evidence="11 12">IMCC1826</strain>
    </source>
</reference>
<accession>A0ABS7ZR63</accession>
<keyword evidence="5" id="KW-0488">Methylation</keyword>
<evidence type="ECO:0000256" key="1">
    <source>
        <dbReference type="ARBA" id="ARBA00004377"/>
    </source>
</evidence>
<evidence type="ECO:0000256" key="9">
    <source>
        <dbReference type="ARBA" id="ARBA00023136"/>
    </source>
</evidence>
<evidence type="ECO:0000256" key="6">
    <source>
        <dbReference type="ARBA" id="ARBA00022519"/>
    </source>
</evidence>
<evidence type="ECO:0000256" key="10">
    <source>
        <dbReference type="SAM" id="Phobius"/>
    </source>
</evidence>
<dbReference type="EMBL" id="JAEDAH010000055">
    <property type="protein sequence ID" value="MCA6064119.1"/>
    <property type="molecule type" value="Genomic_DNA"/>
</dbReference>
<evidence type="ECO:0000256" key="7">
    <source>
        <dbReference type="ARBA" id="ARBA00022692"/>
    </source>
</evidence>
<evidence type="ECO:0000256" key="8">
    <source>
        <dbReference type="ARBA" id="ARBA00022989"/>
    </source>
</evidence>
<organism evidence="11 12">
    <name type="scientific">Thalassolituus marinus</name>
    <dbReference type="NCBI Taxonomy" id="671053"/>
    <lineage>
        <taxon>Bacteria</taxon>
        <taxon>Pseudomonadati</taxon>
        <taxon>Pseudomonadota</taxon>
        <taxon>Gammaproteobacteria</taxon>
        <taxon>Oceanospirillales</taxon>
        <taxon>Oceanospirillaceae</taxon>
        <taxon>Thalassolituus</taxon>
    </lineage>
</organism>
<dbReference type="PANTHER" id="PTHR39583">
    <property type="entry name" value="TYPE II SECRETION SYSTEM PROTEIN J-RELATED"/>
    <property type="match status" value="1"/>
</dbReference>